<feature type="chain" id="PRO_5038766301" description="DUF998 domain-containing protein" evidence="2">
    <location>
        <begin position="31"/>
        <end position="215"/>
    </location>
</feature>
<feature type="transmembrane region" description="Helical" evidence="1">
    <location>
        <begin position="187"/>
        <end position="212"/>
    </location>
</feature>
<keyword evidence="4" id="KW-1185">Reference proteome</keyword>
<feature type="signal peptide" evidence="2">
    <location>
        <begin position="1"/>
        <end position="30"/>
    </location>
</feature>
<feature type="transmembrane region" description="Helical" evidence="1">
    <location>
        <begin position="61"/>
        <end position="80"/>
    </location>
</feature>
<comment type="caution">
    <text evidence="3">The sequence shown here is derived from an EMBL/GenBank/DDBJ whole genome shotgun (WGS) entry which is preliminary data.</text>
</comment>
<proteinExistence type="predicted"/>
<gene>
    <name evidence="3" type="ORF">BJ971_006160</name>
</gene>
<organism evidence="3 4">
    <name type="scientific">Actinoplanes digitatis</name>
    <dbReference type="NCBI Taxonomy" id="1868"/>
    <lineage>
        <taxon>Bacteria</taxon>
        <taxon>Bacillati</taxon>
        <taxon>Actinomycetota</taxon>
        <taxon>Actinomycetes</taxon>
        <taxon>Micromonosporales</taxon>
        <taxon>Micromonosporaceae</taxon>
        <taxon>Actinoplanes</taxon>
    </lineage>
</organism>
<dbReference type="RefSeq" id="WP_184996636.1">
    <property type="nucleotide sequence ID" value="NZ_BOMK01000022.1"/>
</dbReference>
<feature type="transmembrane region" description="Helical" evidence="1">
    <location>
        <begin position="131"/>
        <end position="151"/>
    </location>
</feature>
<sequence length="215" mass="21634">MTTLATRTASSTTGTRTLLACLAVAGPLWAAVALAQAATRAGFDLTRHPLSALSNGTLGWLQIANFMIAGALTLAGAVGLHRALARGWLPRLVAAYGVGMLAAGLLVMDPADGFPIGTPYGMPSSMSWHSYGHMAAGTLAFTAAIAACYVLAHRFTRAGNPRAATASIIAGTALLAGNLWAMSGGTAGTLTLAVGAITASLWISAVAATLAINSR</sequence>
<evidence type="ECO:0000313" key="4">
    <source>
        <dbReference type="Proteomes" id="UP000578112"/>
    </source>
</evidence>
<feature type="transmembrane region" description="Helical" evidence="1">
    <location>
        <begin position="163"/>
        <end position="181"/>
    </location>
</feature>
<evidence type="ECO:0000313" key="3">
    <source>
        <dbReference type="EMBL" id="MBB4765604.1"/>
    </source>
</evidence>
<name>A0A7W7MTI1_9ACTN</name>
<evidence type="ECO:0008006" key="5">
    <source>
        <dbReference type="Google" id="ProtNLM"/>
    </source>
</evidence>
<dbReference type="Proteomes" id="UP000578112">
    <property type="component" value="Unassembled WGS sequence"/>
</dbReference>
<evidence type="ECO:0000256" key="2">
    <source>
        <dbReference type="SAM" id="SignalP"/>
    </source>
</evidence>
<dbReference type="AlphaFoldDB" id="A0A7W7MTI1"/>
<keyword evidence="1" id="KW-0812">Transmembrane</keyword>
<evidence type="ECO:0000256" key="1">
    <source>
        <dbReference type="SAM" id="Phobius"/>
    </source>
</evidence>
<keyword evidence="2" id="KW-0732">Signal</keyword>
<keyword evidence="1" id="KW-0472">Membrane</keyword>
<reference evidence="3 4" key="1">
    <citation type="submission" date="2020-08" db="EMBL/GenBank/DDBJ databases">
        <title>Sequencing the genomes of 1000 actinobacteria strains.</title>
        <authorList>
            <person name="Klenk H.-P."/>
        </authorList>
    </citation>
    <scope>NUCLEOTIDE SEQUENCE [LARGE SCALE GENOMIC DNA]</scope>
    <source>
        <strain evidence="3 4">DSM 43149</strain>
    </source>
</reference>
<keyword evidence="1" id="KW-1133">Transmembrane helix</keyword>
<feature type="transmembrane region" description="Helical" evidence="1">
    <location>
        <begin position="92"/>
        <end position="111"/>
    </location>
</feature>
<accession>A0A7W7MTI1</accession>
<dbReference type="Pfam" id="PF06197">
    <property type="entry name" value="DUF998"/>
    <property type="match status" value="1"/>
</dbReference>
<dbReference type="EMBL" id="JACHNH010000001">
    <property type="protein sequence ID" value="MBB4765604.1"/>
    <property type="molecule type" value="Genomic_DNA"/>
</dbReference>
<dbReference type="InterPro" id="IPR009339">
    <property type="entry name" value="DUF998"/>
</dbReference>
<protein>
    <recommendedName>
        <fullName evidence="5">DUF998 domain-containing protein</fullName>
    </recommendedName>
</protein>